<gene>
    <name evidence="2" type="ORF">DPV79_12205</name>
</gene>
<comment type="caution">
    <text evidence="2">The sequence shown here is derived from an EMBL/GenBank/DDBJ whole genome shotgun (WGS) entry which is preliminary data.</text>
</comment>
<accession>A0A365QWX9</accession>
<reference evidence="2 3" key="1">
    <citation type="submission" date="2018-06" db="EMBL/GenBank/DDBJ databases">
        <title>Draft genome sequence of Burkholderia reimsis strain BE51 isolated from a French agricultural soil.</title>
        <authorList>
            <person name="Esmaeel Q."/>
        </authorList>
    </citation>
    <scope>NUCLEOTIDE SEQUENCE [LARGE SCALE GENOMIC DNA]</scope>
    <source>
        <strain evidence="2 3">BE51</strain>
    </source>
</reference>
<evidence type="ECO:0000256" key="1">
    <source>
        <dbReference type="SAM" id="MobiDB-lite"/>
    </source>
</evidence>
<name>A0A365QWX9_9BURK</name>
<keyword evidence="3" id="KW-1185">Reference proteome</keyword>
<evidence type="ECO:0000313" key="2">
    <source>
        <dbReference type="EMBL" id="RBB40012.1"/>
    </source>
</evidence>
<feature type="region of interest" description="Disordered" evidence="1">
    <location>
        <begin position="48"/>
        <end position="108"/>
    </location>
</feature>
<sequence length="108" mass="11441">MHGKSACILGAGVPLHAHVNRAPLRSLPCGTARLRRYRANEMRQLARRRAAAKRSGYVGEHSLDRPIPPPGSPTTRIADDCTAGRIAHAPEQYEDASAGGYVGSDAGA</sequence>
<evidence type="ECO:0000313" key="3">
    <source>
        <dbReference type="Proteomes" id="UP000252458"/>
    </source>
</evidence>
<dbReference type="AlphaFoldDB" id="A0A365QWX9"/>
<protein>
    <submittedName>
        <fullName evidence="2">Uncharacterized protein</fullName>
    </submittedName>
</protein>
<proteinExistence type="predicted"/>
<organism evidence="2 3">
    <name type="scientific">Burkholderia reimsis</name>
    <dbReference type="NCBI Taxonomy" id="2234132"/>
    <lineage>
        <taxon>Bacteria</taxon>
        <taxon>Pseudomonadati</taxon>
        <taxon>Pseudomonadota</taxon>
        <taxon>Betaproteobacteria</taxon>
        <taxon>Burkholderiales</taxon>
        <taxon>Burkholderiaceae</taxon>
        <taxon>Burkholderia</taxon>
    </lineage>
</organism>
<dbReference type="Proteomes" id="UP000252458">
    <property type="component" value="Unassembled WGS sequence"/>
</dbReference>
<dbReference type="EMBL" id="QMFZ01000008">
    <property type="protein sequence ID" value="RBB40012.1"/>
    <property type="molecule type" value="Genomic_DNA"/>
</dbReference>
<dbReference type="RefSeq" id="WP_113045529.1">
    <property type="nucleotide sequence ID" value="NZ_QMFZ01000008.1"/>
</dbReference>